<dbReference type="InterPro" id="IPR050490">
    <property type="entry name" value="Bact_solute-bd_prot1"/>
</dbReference>
<sequence>MSRKRVVRRATAAIALVMSMAIMLGGCGRGENEATVDENGKPIVNITIRRNVTNVHMEDMAWSDELEAACDCTIRWTEVADNAWGQQKAAKMVAGEFPDISMSLFDPADASRYPSQFEDLAEHLDEMPNVKEFLDERPIARKMVEDDGHIYLLPSDRGKGYRVSATHMFINKTWLDKLGLDVPTTWDELEDVLKAFKTEDPNGNGETDEIPMNIRSLGFGLWSPLVLLNSTGLTTSFMGASASTQGMYVDDGEVKSILTSDNLKQVISYLHKLVEEGLIPKDALTRDGSQYDAQTISDGETAVTGVSIGWSAQGEYGNLSDQYISLPALKAESSMDEEDVTWDYSQDFTEFAYALSVSPKAANKEAVYKVIDAMYSERISVEQYYGSIGEYVTDQGDGTYEVSDKVYEKYVDTREVAAQDRFAGYIADDVTINNDTNADAVSASDAAYADALANVDPVKDVVPIYVRPDSDDMDTLSENNTSIFNYANNQLATWLVSGGIEDEWDDYLAKINERTLGLDQNIGIWQKWYNAYLEEQ</sequence>
<dbReference type="PANTHER" id="PTHR43649">
    <property type="entry name" value="ARABINOSE-BINDING PROTEIN-RELATED"/>
    <property type="match status" value="1"/>
</dbReference>
<protein>
    <submittedName>
        <fullName evidence="2">ABC transporter</fullName>
    </submittedName>
</protein>
<reference evidence="2 3" key="1">
    <citation type="journal article" date="2017" name="BMC Genomics">
        <title>Comparative genomic and phylogenomic analyses of the Bifidobacteriaceae family.</title>
        <authorList>
            <person name="Lugli G.A."/>
            <person name="Milani C."/>
            <person name="Turroni F."/>
            <person name="Duranti S."/>
            <person name="Mancabelli L."/>
            <person name="Mangifesta M."/>
            <person name="Ferrario C."/>
            <person name="Modesto M."/>
            <person name="Mattarelli P."/>
            <person name="Jiri K."/>
            <person name="van Sinderen D."/>
            <person name="Ventura M."/>
        </authorList>
    </citation>
    <scope>NUCLEOTIDE SEQUENCE [LARGE SCALE GENOMIC DNA]</scope>
    <source>
        <strain evidence="2 3">DSM 28807</strain>
    </source>
</reference>
<dbReference type="Proteomes" id="UP000216352">
    <property type="component" value="Unassembled WGS sequence"/>
</dbReference>
<organism evidence="2 3">
    <name type="scientific">Bifidobacterium lemurum</name>
    <dbReference type="NCBI Taxonomy" id="1603886"/>
    <lineage>
        <taxon>Bacteria</taxon>
        <taxon>Bacillati</taxon>
        <taxon>Actinomycetota</taxon>
        <taxon>Actinomycetes</taxon>
        <taxon>Bifidobacteriales</taxon>
        <taxon>Bifidobacteriaceae</taxon>
        <taxon>Bifidobacterium</taxon>
    </lineage>
</organism>
<comment type="caution">
    <text evidence="2">The sequence shown here is derived from an EMBL/GenBank/DDBJ whole genome shotgun (WGS) entry which is preliminary data.</text>
</comment>
<dbReference type="Gene3D" id="3.40.190.10">
    <property type="entry name" value="Periplasmic binding protein-like II"/>
    <property type="match status" value="2"/>
</dbReference>
<keyword evidence="3" id="KW-1185">Reference proteome</keyword>
<evidence type="ECO:0000313" key="2">
    <source>
        <dbReference type="EMBL" id="OZG61001.1"/>
    </source>
</evidence>
<accession>A0A261FP95</accession>
<proteinExistence type="predicted"/>
<name>A0A261FP95_9BIFI</name>
<gene>
    <name evidence="2" type="ORF">BLEM_1633</name>
</gene>
<keyword evidence="1" id="KW-0732">Signal</keyword>
<feature type="signal peptide" evidence="1">
    <location>
        <begin position="1"/>
        <end position="25"/>
    </location>
</feature>
<dbReference type="PROSITE" id="PS51257">
    <property type="entry name" value="PROKAR_LIPOPROTEIN"/>
    <property type="match status" value="1"/>
</dbReference>
<dbReference type="EMBL" id="MWWX01000011">
    <property type="protein sequence ID" value="OZG61001.1"/>
    <property type="molecule type" value="Genomic_DNA"/>
</dbReference>
<dbReference type="SUPFAM" id="SSF53850">
    <property type="entry name" value="Periplasmic binding protein-like II"/>
    <property type="match status" value="1"/>
</dbReference>
<feature type="chain" id="PRO_5043153346" evidence="1">
    <location>
        <begin position="26"/>
        <end position="536"/>
    </location>
</feature>
<evidence type="ECO:0000256" key="1">
    <source>
        <dbReference type="SAM" id="SignalP"/>
    </source>
</evidence>
<dbReference type="OrthoDB" id="3225049at2"/>
<dbReference type="PANTHER" id="PTHR43649:SF12">
    <property type="entry name" value="DIACETYLCHITOBIOSE BINDING PROTEIN DASA"/>
    <property type="match status" value="1"/>
</dbReference>
<dbReference type="InterPro" id="IPR006059">
    <property type="entry name" value="SBP"/>
</dbReference>
<evidence type="ECO:0000313" key="3">
    <source>
        <dbReference type="Proteomes" id="UP000216352"/>
    </source>
</evidence>
<dbReference type="AlphaFoldDB" id="A0A261FP95"/>
<dbReference type="Pfam" id="PF13416">
    <property type="entry name" value="SBP_bac_8"/>
    <property type="match status" value="1"/>
</dbReference>
<dbReference type="STRING" id="1603886.GCA_001895165_00048"/>